<feature type="region of interest" description="Disordered" evidence="1">
    <location>
        <begin position="165"/>
        <end position="192"/>
    </location>
</feature>
<evidence type="ECO:0000313" key="2">
    <source>
        <dbReference type="EMBL" id="TRZ09672.1"/>
    </source>
</evidence>
<sequence length="436" mass="47046">MERLCGSIKPFLGWPCHFPTTCQSLDKAGDKSGDDKSGDDKSGAAPIRCCQRGMSKRSGNCGVSHDGIPNFSVSRIPESLRLEKPMKSQLCSLPTLSPAQSTECHLQAFLGHLQTSLGNSFQSLSTFSMQELQEFFLQVCFPANKCPEVTQVALSLLAELSLPTTCQSSDKSGDDKSGDDKSGDDKSGAAPIRCCQRRSGNCGVSHGGIPNFSVSRIPESLRLEKPMKSQLCSLPTLSPAQSTECHLQAFLGHLQTSLGNSFQSLSTFSMQELQEFFLQVCFPANKCPEVTQVALSLLAELSLPTTCQSSDKSGDDKSGDDKSGDDKSGSAPIRCCQRRSGNCGVSHGGIPNFSVSRIPESLRLEKPMESQLCSLPTLSPAQSTECHLQAFLGHFQTSLGSFFQSLSTFSMQELQELFLQVCFTANKCPEVTQVGF</sequence>
<gene>
    <name evidence="2" type="ORF">HGM15179_017433</name>
</gene>
<dbReference type="EMBL" id="SWJQ01001019">
    <property type="protein sequence ID" value="TRZ09672.1"/>
    <property type="molecule type" value="Genomic_DNA"/>
</dbReference>
<dbReference type="OrthoDB" id="10677012at2759"/>
<feature type="region of interest" description="Disordered" evidence="1">
    <location>
        <begin position="306"/>
        <end position="333"/>
    </location>
</feature>
<feature type="compositionally biased region" description="Basic and acidic residues" evidence="1">
    <location>
        <begin position="312"/>
        <end position="328"/>
    </location>
</feature>
<evidence type="ECO:0000256" key="1">
    <source>
        <dbReference type="SAM" id="MobiDB-lite"/>
    </source>
</evidence>
<feature type="compositionally biased region" description="Basic and acidic residues" evidence="1">
    <location>
        <begin position="27"/>
        <end position="42"/>
    </location>
</feature>
<evidence type="ECO:0000313" key="3">
    <source>
        <dbReference type="Proteomes" id="UP000796761"/>
    </source>
</evidence>
<protein>
    <submittedName>
        <fullName evidence="2">Uncharacterized protein</fullName>
    </submittedName>
</protein>
<accession>A0A8K1G0Y4</accession>
<keyword evidence="3" id="KW-1185">Reference proteome</keyword>
<organism evidence="2 3">
    <name type="scientific">Zosterops borbonicus</name>
    <dbReference type="NCBI Taxonomy" id="364589"/>
    <lineage>
        <taxon>Eukaryota</taxon>
        <taxon>Metazoa</taxon>
        <taxon>Chordata</taxon>
        <taxon>Craniata</taxon>
        <taxon>Vertebrata</taxon>
        <taxon>Euteleostomi</taxon>
        <taxon>Archelosauria</taxon>
        <taxon>Archosauria</taxon>
        <taxon>Dinosauria</taxon>
        <taxon>Saurischia</taxon>
        <taxon>Theropoda</taxon>
        <taxon>Coelurosauria</taxon>
        <taxon>Aves</taxon>
        <taxon>Neognathae</taxon>
        <taxon>Neoaves</taxon>
        <taxon>Telluraves</taxon>
        <taxon>Australaves</taxon>
        <taxon>Passeriformes</taxon>
        <taxon>Sylvioidea</taxon>
        <taxon>Zosteropidae</taxon>
        <taxon>Zosterops</taxon>
    </lineage>
</organism>
<name>A0A8K1G0Y4_9PASS</name>
<reference evidence="2" key="1">
    <citation type="submission" date="2019-04" db="EMBL/GenBank/DDBJ databases">
        <title>Genome assembly of Zosterops borbonicus 15179.</title>
        <authorList>
            <person name="Leroy T."/>
            <person name="Anselmetti Y."/>
            <person name="Tilak M.-K."/>
            <person name="Nabholz B."/>
        </authorList>
    </citation>
    <scope>NUCLEOTIDE SEQUENCE</scope>
    <source>
        <strain evidence="2">HGM_15179</strain>
        <tissue evidence="2">Muscle</tissue>
    </source>
</reference>
<comment type="caution">
    <text evidence="2">The sequence shown here is derived from an EMBL/GenBank/DDBJ whole genome shotgun (WGS) entry which is preliminary data.</text>
</comment>
<feature type="region of interest" description="Disordered" evidence="1">
    <location>
        <begin position="27"/>
        <end position="46"/>
    </location>
</feature>
<dbReference type="Proteomes" id="UP000796761">
    <property type="component" value="Unassembled WGS sequence"/>
</dbReference>
<proteinExistence type="predicted"/>
<dbReference type="AlphaFoldDB" id="A0A8K1G0Y4"/>
<feature type="compositionally biased region" description="Basic and acidic residues" evidence="1">
    <location>
        <begin position="171"/>
        <end position="187"/>
    </location>
</feature>